<organism evidence="1 2">
    <name type="scientific">Mycena rosella</name>
    <name type="common">Pink bonnet</name>
    <name type="synonym">Agaricus rosellus</name>
    <dbReference type="NCBI Taxonomy" id="1033263"/>
    <lineage>
        <taxon>Eukaryota</taxon>
        <taxon>Fungi</taxon>
        <taxon>Dikarya</taxon>
        <taxon>Basidiomycota</taxon>
        <taxon>Agaricomycotina</taxon>
        <taxon>Agaricomycetes</taxon>
        <taxon>Agaricomycetidae</taxon>
        <taxon>Agaricales</taxon>
        <taxon>Marasmiineae</taxon>
        <taxon>Mycenaceae</taxon>
        <taxon>Mycena</taxon>
    </lineage>
</organism>
<comment type="caution">
    <text evidence="1">The sequence shown here is derived from an EMBL/GenBank/DDBJ whole genome shotgun (WGS) entry which is preliminary data.</text>
</comment>
<dbReference type="AlphaFoldDB" id="A0AAD7C0C7"/>
<evidence type="ECO:0000313" key="2">
    <source>
        <dbReference type="Proteomes" id="UP001221757"/>
    </source>
</evidence>
<dbReference type="EMBL" id="JARKIE010000463">
    <property type="protein sequence ID" value="KAJ7635940.1"/>
    <property type="molecule type" value="Genomic_DNA"/>
</dbReference>
<accession>A0AAD7C0C7</accession>
<dbReference type="Proteomes" id="UP001221757">
    <property type="component" value="Unassembled WGS sequence"/>
</dbReference>
<protein>
    <submittedName>
        <fullName evidence="1">Uncharacterized protein</fullName>
    </submittedName>
</protein>
<evidence type="ECO:0000313" key="1">
    <source>
        <dbReference type="EMBL" id="KAJ7635940.1"/>
    </source>
</evidence>
<sequence>MSKQHASAFAPDVKEYFDLDLADELAEGLQATHNHMFTVLRLIWLSWIGDVTAVDCAAGLRLRDVDPLPRWMAKAELCTMNKSARLELIARGGKGGSALWAQRPEQKTWSPHIRRHSGLNKVSIYSSIARIIAARTERYRLRAVQTQLQIVIQWPPWPSIISMPCGIPQANCVQIRSDAGIGTEGNVWLKMSQFKIAM</sequence>
<keyword evidence="2" id="KW-1185">Reference proteome</keyword>
<gene>
    <name evidence="1" type="ORF">B0H17DRAFT_1149583</name>
</gene>
<name>A0AAD7C0C7_MYCRO</name>
<proteinExistence type="predicted"/>
<reference evidence="1" key="1">
    <citation type="submission" date="2023-03" db="EMBL/GenBank/DDBJ databases">
        <title>Massive genome expansion in bonnet fungi (Mycena s.s.) driven by repeated elements and novel gene families across ecological guilds.</title>
        <authorList>
            <consortium name="Lawrence Berkeley National Laboratory"/>
            <person name="Harder C.B."/>
            <person name="Miyauchi S."/>
            <person name="Viragh M."/>
            <person name="Kuo A."/>
            <person name="Thoen E."/>
            <person name="Andreopoulos B."/>
            <person name="Lu D."/>
            <person name="Skrede I."/>
            <person name="Drula E."/>
            <person name="Henrissat B."/>
            <person name="Morin E."/>
            <person name="Kohler A."/>
            <person name="Barry K."/>
            <person name="LaButti K."/>
            <person name="Morin E."/>
            <person name="Salamov A."/>
            <person name="Lipzen A."/>
            <person name="Mereny Z."/>
            <person name="Hegedus B."/>
            <person name="Baldrian P."/>
            <person name="Stursova M."/>
            <person name="Weitz H."/>
            <person name="Taylor A."/>
            <person name="Grigoriev I.V."/>
            <person name="Nagy L.G."/>
            <person name="Martin F."/>
            <person name="Kauserud H."/>
        </authorList>
    </citation>
    <scope>NUCLEOTIDE SEQUENCE</scope>
    <source>
        <strain evidence="1">CBHHK067</strain>
    </source>
</reference>